<accession>A0A9P4K391</accession>
<feature type="binding site" evidence="8">
    <location>
        <position position="183"/>
    </location>
    <ligand>
        <name>Ca(2+)</name>
        <dbReference type="ChEBI" id="CHEBI:29108"/>
        <label>2</label>
    </ligand>
</feature>
<evidence type="ECO:0000256" key="5">
    <source>
        <dbReference type="ARBA" id="ARBA00023004"/>
    </source>
</evidence>
<keyword evidence="4 8" id="KW-0479">Metal-binding</keyword>
<feature type="disulfide bond" evidence="10">
    <location>
        <begin position="37"/>
        <end position="108"/>
    </location>
</feature>
<feature type="domain" description="Plant heme peroxidase family profile" evidence="12">
    <location>
        <begin position="2"/>
        <end position="272"/>
    </location>
</feature>
<evidence type="ECO:0000256" key="10">
    <source>
        <dbReference type="PIRSR" id="PIRSR601621-4"/>
    </source>
</evidence>
<evidence type="ECO:0000256" key="2">
    <source>
        <dbReference type="ARBA" id="ARBA00006089"/>
    </source>
</evidence>
<dbReference type="GO" id="GO:0020037">
    <property type="term" value="F:heme binding"/>
    <property type="evidence" value="ECO:0007669"/>
    <property type="project" value="UniProtKB-UniRule"/>
</dbReference>
<organism evidence="13 14">
    <name type="scientific">Lojkania enalia</name>
    <dbReference type="NCBI Taxonomy" id="147567"/>
    <lineage>
        <taxon>Eukaryota</taxon>
        <taxon>Fungi</taxon>
        <taxon>Dikarya</taxon>
        <taxon>Ascomycota</taxon>
        <taxon>Pezizomycotina</taxon>
        <taxon>Dothideomycetes</taxon>
        <taxon>Pleosporomycetidae</taxon>
        <taxon>Pleosporales</taxon>
        <taxon>Pleosporales incertae sedis</taxon>
        <taxon>Lojkania</taxon>
    </lineage>
</organism>
<keyword evidence="3 11" id="KW-0575">Peroxidase</keyword>
<feature type="binding site" evidence="8">
    <location>
        <position position="56"/>
    </location>
    <ligand>
        <name>Ca(2+)</name>
        <dbReference type="ChEBI" id="CHEBI:29108"/>
        <label>1</label>
    </ligand>
</feature>
<dbReference type="PRINTS" id="PR00462">
    <property type="entry name" value="LIGNINASE"/>
</dbReference>
<name>A0A9P4K391_9PLEO</name>
<evidence type="ECO:0000256" key="1">
    <source>
        <dbReference type="ARBA" id="ARBA00000189"/>
    </source>
</evidence>
<keyword evidence="10" id="KW-1015">Disulfide bond</keyword>
<dbReference type="Pfam" id="PF11895">
    <property type="entry name" value="Peroxidase_ext"/>
    <property type="match status" value="1"/>
</dbReference>
<evidence type="ECO:0000313" key="13">
    <source>
        <dbReference type="EMBL" id="KAF2260073.1"/>
    </source>
</evidence>
<dbReference type="InterPro" id="IPR010255">
    <property type="entry name" value="Haem_peroxidase_sf"/>
</dbReference>
<evidence type="ECO:0000256" key="3">
    <source>
        <dbReference type="ARBA" id="ARBA00022559"/>
    </source>
</evidence>
<keyword evidence="6" id="KW-0325">Glycoprotein</keyword>
<dbReference type="InterPro" id="IPR001621">
    <property type="entry name" value="Ligninase"/>
</dbReference>
<comment type="cofactor">
    <cofactor evidence="8">
        <name>heme b</name>
        <dbReference type="ChEBI" id="CHEBI:60344"/>
    </cofactor>
    <text evidence="8">Binds 1 heme b (iron(II)-protoporphyrin IX) group per subunit.</text>
</comment>
<comment type="similarity">
    <text evidence="2 11">Belongs to the peroxidase family. Ligninase subfamily.</text>
</comment>
<reference evidence="14" key="1">
    <citation type="journal article" date="2020" name="Stud. Mycol.">
        <title>101 Dothideomycetes genomes: A test case for predicting lifestyles and emergence of pathogens.</title>
        <authorList>
            <person name="Haridas S."/>
            <person name="Albert R."/>
            <person name="Binder M."/>
            <person name="Bloem J."/>
            <person name="LaButti K."/>
            <person name="Salamov A."/>
            <person name="Andreopoulos B."/>
            <person name="Baker S."/>
            <person name="Barry K."/>
            <person name="Bills G."/>
            <person name="Bluhm B."/>
            <person name="Cannon C."/>
            <person name="Castanera R."/>
            <person name="Culley D."/>
            <person name="Daum C."/>
            <person name="Ezra D."/>
            <person name="Gonzalez J."/>
            <person name="Henrissat B."/>
            <person name="Kuo A."/>
            <person name="Liang C."/>
            <person name="Lipzen A."/>
            <person name="Lutzoni F."/>
            <person name="Magnuson J."/>
            <person name="Mondo S."/>
            <person name="Nolan M."/>
            <person name="Ohm R."/>
            <person name="Pangilinan J."/>
            <person name="Park H.-J."/>
            <person name="Ramirez L."/>
            <person name="Alfaro M."/>
            <person name="Sun H."/>
            <person name="Tritt A."/>
            <person name="Yoshinaga Y."/>
            <person name="Zwiers L.-H."/>
            <person name="Turgeon B."/>
            <person name="Goodwin S."/>
            <person name="Spatafora J."/>
            <person name="Crous P."/>
            <person name="Grigoriev I."/>
        </authorList>
    </citation>
    <scope>NUCLEOTIDE SEQUENCE [LARGE SCALE GENOMIC DNA]</scope>
    <source>
        <strain evidence="14">CBS 304.66</strain>
    </source>
</reference>
<feature type="binding site" description="axial binding residue" evidence="8">
    <location>
        <position position="163"/>
    </location>
    <ligand>
        <name>heme b</name>
        <dbReference type="ChEBI" id="CHEBI:60344"/>
    </ligand>
    <ligandPart>
        <name>Fe</name>
        <dbReference type="ChEBI" id="CHEBI:18248"/>
    </ligandPart>
</feature>
<dbReference type="Gene3D" id="1.10.520.10">
    <property type="match status" value="1"/>
</dbReference>
<comment type="cofactor">
    <cofactor evidence="8 11">
        <name>Ca(2+)</name>
        <dbReference type="ChEBI" id="CHEBI:29108"/>
    </cofactor>
    <text evidence="8 11">Binds 2 calcium ions per subunit.</text>
</comment>
<dbReference type="Pfam" id="PF00141">
    <property type="entry name" value="peroxidase"/>
    <property type="match status" value="1"/>
</dbReference>
<proteinExistence type="inferred from homology"/>
<dbReference type="OrthoDB" id="2113341at2759"/>
<feature type="binding site" evidence="8">
    <location>
        <position position="58"/>
    </location>
    <ligand>
        <name>Ca(2+)</name>
        <dbReference type="ChEBI" id="CHEBI:29108"/>
        <label>1</label>
    </ligand>
</feature>
<evidence type="ECO:0000256" key="7">
    <source>
        <dbReference type="PIRSR" id="PIRSR601621-1"/>
    </source>
</evidence>
<keyword evidence="11" id="KW-0560">Oxidoreductase</keyword>
<dbReference type="Proteomes" id="UP000800093">
    <property type="component" value="Unassembled WGS sequence"/>
</dbReference>
<dbReference type="GO" id="GO:0046872">
    <property type="term" value="F:metal ion binding"/>
    <property type="evidence" value="ECO:0007669"/>
    <property type="project" value="UniProtKB-UniRule"/>
</dbReference>
<dbReference type="Gene3D" id="1.10.420.10">
    <property type="entry name" value="Peroxidase, domain 2"/>
    <property type="match status" value="1"/>
</dbReference>
<evidence type="ECO:0000256" key="6">
    <source>
        <dbReference type="ARBA" id="ARBA00023180"/>
    </source>
</evidence>
<dbReference type="InterPro" id="IPR000823">
    <property type="entry name" value="Peroxidase_pln"/>
</dbReference>
<dbReference type="InterPro" id="IPR002016">
    <property type="entry name" value="Haem_peroxidase"/>
</dbReference>
<dbReference type="PROSITE" id="PS50873">
    <property type="entry name" value="PEROXIDASE_4"/>
    <property type="match status" value="1"/>
</dbReference>
<evidence type="ECO:0000259" key="12">
    <source>
        <dbReference type="PROSITE" id="PS50873"/>
    </source>
</evidence>
<dbReference type="EC" id="1.11.1.-" evidence="11"/>
<evidence type="ECO:0000256" key="9">
    <source>
        <dbReference type="PIRSR" id="PIRSR601621-3"/>
    </source>
</evidence>
<keyword evidence="5 8" id="KW-0408">Iron</keyword>
<feature type="site" description="Transition state stabilizer" evidence="9">
    <location>
        <position position="46"/>
    </location>
</feature>
<keyword evidence="11" id="KW-0732">Signal</keyword>
<dbReference type="AlphaFoldDB" id="A0A9P4K391"/>
<dbReference type="PRINTS" id="PR00458">
    <property type="entry name" value="PEROXIDASE"/>
</dbReference>
<gene>
    <name evidence="13" type="ORF">CC78DRAFT_523896</name>
</gene>
<keyword evidence="8 11" id="KW-0106">Calcium</keyword>
<evidence type="ECO:0000256" key="11">
    <source>
        <dbReference type="RuleBase" id="RU363051"/>
    </source>
</evidence>
<dbReference type="InterPro" id="IPR024589">
    <property type="entry name" value="Ligninase_C"/>
</dbReference>
<feature type="signal peptide" evidence="11">
    <location>
        <begin position="1"/>
        <end position="17"/>
    </location>
</feature>
<evidence type="ECO:0000256" key="4">
    <source>
        <dbReference type="ARBA" id="ARBA00022723"/>
    </source>
</evidence>
<feature type="binding site" evidence="8">
    <location>
        <position position="60"/>
    </location>
    <ligand>
        <name>Ca(2+)</name>
        <dbReference type="ChEBI" id="CHEBI:29108"/>
        <label>1</label>
    </ligand>
</feature>
<dbReference type="GO" id="GO:0006979">
    <property type="term" value="P:response to oxidative stress"/>
    <property type="evidence" value="ECO:0007669"/>
    <property type="project" value="InterPro"/>
</dbReference>
<feature type="binding site" evidence="8">
    <location>
        <position position="51"/>
    </location>
    <ligand>
        <name>Ca(2+)</name>
        <dbReference type="ChEBI" id="CHEBI:29108"/>
        <label>1</label>
    </ligand>
</feature>
<dbReference type="PANTHER" id="PTHR31517:SF48">
    <property type="entry name" value="PEROXIDASE 16-RELATED"/>
    <property type="match status" value="1"/>
</dbReference>
<protein>
    <recommendedName>
        <fullName evidence="11">Peroxidase</fullName>
        <ecNumber evidence="11">1.11.1.-</ecNumber>
    </recommendedName>
</protein>
<dbReference type="EMBL" id="ML986690">
    <property type="protein sequence ID" value="KAF2260073.1"/>
    <property type="molecule type" value="Genomic_DNA"/>
</dbReference>
<feature type="binding site" evidence="8">
    <location>
        <position position="188"/>
    </location>
    <ligand>
        <name>Ca(2+)</name>
        <dbReference type="ChEBI" id="CHEBI:29108"/>
        <label>2</label>
    </ligand>
</feature>
<comment type="caution">
    <text evidence="13">The sequence shown here is derived from an EMBL/GenBank/DDBJ whole genome shotgun (WGS) entry which is preliminary data.</text>
</comment>
<comment type="catalytic activity">
    <reaction evidence="1">
        <text>2 a phenolic donor + H2O2 = 2 a phenolic radical donor + 2 H2O</text>
        <dbReference type="Rhea" id="RHEA:56136"/>
        <dbReference type="ChEBI" id="CHEBI:15377"/>
        <dbReference type="ChEBI" id="CHEBI:16240"/>
        <dbReference type="ChEBI" id="CHEBI:139520"/>
        <dbReference type="ChEBI" id="CHEBI:139521"/>
        <dbReference type="EC" id="1.11.1.7"/>
    </reaction>
</comment>
<feature type="chain" id="PRO_5040530120" description="Peroxidase" evidence="11">
    <location>
        <begin position="18"/>
        <end position="284"/>
    </location>
</feature>
<feature type="disulfide bond" evidence="10">
    <location>
        <begin position="19"/>
        <end position="254"/>
    </location>
</feature>
<feature type="binding site" evidence="8">
    <location>
        <position position="164"/>
    </location>
    <ligand>
        <name>Ca(2+)</name>
        <dbReference type="ChEBI" id="CHEBI:29108"/>
        <label>2</label>
    </ligand>
</feature>
<keyword evidence="8" id="KW-0349">Heme</keyword>
<feature type="active site" description="Proton acceptor" evidence="7">
    <location>
        <position position="50"/>
    </location>
</feature>
<dbReference type="SUPFAM" id="SSF48113">
    <property type="entry name" value="Heme-dependent peroxidases"/>
    <property type="match status" value="1"/>
</dbReference>
<dbReference type="GO" id="GO:0140825">
    <property type="term" value="F:lactoperoxidase activity"/>
    <property type="evidence" value="ECO:0007669"/>
    <property type="project" value="UniProtKB-EC"/>
</dbReference>
<dbReference type="PANTHER" id="PTHR31517">
    <property type="match status" value="1"/>
</dbReference>
<evidence type="ECO:0000256" key="8">
    <source>
        <dbReference type="PIRSR" id="PIRSR601621-2"/>
    </source>
</evidence>
<evidence type="ECO:0000313" key="14">
    <source>
        <dbReference type="Proteomes" id="UP000800093"/>
    </source>
</evidence>
<sequence length="284" mass="30030">MLYRISFFLGLCALAAAQCPAVWSTIASDLQSEFSGCNDNARAAIRAPVHDCVNNGCDGSLILAGECTRVENAGLETICNLLGSKSTQYSVGAADMIQFAQAVALSVCPLSPRVRALVGRQDSSSPATEGKLARSNDTVDTILSIFGAVGLDTTDVVALVGAHSTAIQRFDDPSRAGESLDSTPGTWDTTFYAQALTNTAPYTLQSDQRLSTDLRTAVIWLDFSVNAPGWNTAFISAMEKLQVVGNDVNSLTDCTSVLPGAAKIRREAKRAPIGERAFANKIVS</sequence>
<keyword evidence="14" id="KW-1185">Reference proteome</keyword>
<feature type="binding site" evidence="8">
    <location>
        <position position="181"/>
    </location>
    <ligand>
        <name>Ca(2+)</name>
        <dbReference type="ChEBI" id="CHEBI:29108"/>
        <label>2</label>
    </ligand>
</feature>